<dbReference type="Proteomes" id="UP000735302">
    <property type="component" value="Unassembled WGS sequence"/>
</dbReference>
<proteinExistence type="predicted"/>
<sequence>MKISVAKGPKSSDSLLSTERPTEHEAQLNAILQSVESRRPDPTRLRMEDFVMPAPRAAHLPDVPAAAAAAVVASAADDQTARK</sequence>
<dbReference type="EMBL" id="BLXT01005139">
    <property type="protein sequence ID" value="GFO20078.1"/>
    <property type="molecule type" value="Genomic_DNA"/>
</dbReference>
<gene>
    <name evidence="2" type="ORF">PoB_004658300</name>
</gene>
<reference evidence="2 3" key="1">
    <citation type="journal article" date="2021" name="Elife">
        <title>Chloroplast acquisition without the gene transfer in kleptoplastic sea slugs, Plakobranchus ocellatus.</title>
        <authorList>
            <person name="Maeda T."/>
            <person name="Takahashi S."/>
            <person name="Yoshida T."/>
            <person name="Shimamura S."/>
            <person name="Takaki Y."/>
            <person name="Nagai Y."/>
            <person name="Toyoda A."/>
            <person name="Suzuki Y."/>
            <person name="Arimoto A."/>
            <person name="Ishii H."/>
            <person name="Satoh N."/>
            <person name="Nishiyama T."/>
            <person name="Hasebe M."/>
            <person name="Maruyama T."/>
            <person name="Minagawa J."/>
            <person name="Obokata J."/>
            <person name="Shigenobu S."/>
        </authorList>
    </citation>
    <scope>NUCLEOTIDE SEQUENCE [LARGE SCALE GENOMIC DNA]</scope>
</reference>
<organism evidence="2 3">
    <name type="scientific">Plakobranchus ocellatus</name>
    <dbReference type="NCBI Taxonomy" id="259542"/>
    <lineage>
        <taxon>Eukaryota</taxon>
        <taxon>Metazoa</taxon>
        <taxon>Spiralia</taxon>
        <taxon>Lophotrochozoa</taxon>
        <taxon>Mollusca</taxon>
        <taxon>Gastropoda</taxon>
        <taxon>Heterobranchia</taxon>
        <taxon>Euthyneura</taxon>
        <taxon>Panpulmonata</taxon>
        <taxon>Sacoglossa</taxon>
        <taxon>Placobranchoidea</taxon>
        <taxon>Plakobranchidae</taxon>
        <taxon>Plakobranchus</taxon>
    </lineage>
</organism>
<name>A0AAV4BKH1_9GAST</name>
<accession>A0AAV4BKH1</accession>
<feature type="region of interest" description="Disordered" evidence="1">
    <location>
        <begin position="1"/>
        <end position="24"/>
    </location>
</feature>
<dbReference type="AlphaFoldDB" id="A0AAV4BKH1"/>
<evidence type="ECO:0000313" key="2">
    <source>
        <dbReference type="EMBL" id="GFO20078.1"/>
    </source>
</evidence>
<feature type="non-terminal residue" evidence="2">
    <location>
        <position position="83"/>
    </location>
</feature>
<evidence type="ECO:0000313" key="3">
    <source>
        <dbReference type="Proteomes" id="UP000735302"/>
    </source>
</evidence>
<protein>
    <submittedName>
        <fullName evidence="2">Uncharacterized protein</fullName>
    </submittedName>
</protein>
<comment type="caution">
    <text evidence="2">The sequence shown here is derived from an EMBL/GenBank/DDBJ whole genome shotgun (WGS) entry which is preliminary data.</text>
</comment>
<evidence type="ECO:0000256" key="1">
    <source>
        <dbReference type="SAM" id="MobiDB-lite"/>
    </source>
</evidence>
<keyword evidence="3" id="KW-1185">Reference proteome</keyword>